<reference evidence="1 2" key="1">
    <citation type="journal article" date="2013" name="BMC Genomics">
        <title>ContigScape: a Cytoscape plugin facilitating microbial genome gap closing.</title>
        <authorList>
            <person name="Tang B."/>
            <person name="Wang Q."/>
            <person name="Yang M."/>
            <person name="Xie F."/>
            <person name="Zhu Y."/>
            <person name="Zhuo Y."/>
            <person name="Wang S."/>
            <person name="Gao H."/>
            <person name="Ding X."/>
            <person name="Zhang L."/>
            <person name="Zhao G."/>
            <person name="Zheng H."/>
        </authorList>
    </citation>
    <scope>NUCLEOTIDE SEQUENCE [LARGE SCALE GENOMIC DNA]</scope>
    <source>
        <strain evidence="1 2">HCCB10007</strain>
    </source>
</reference>
<evidence type="ECO:0000313" key="2">
    <source>
        <dbReference type="Proteomes" id="UP000013968"/>
    </source>
</evidence>
<protein>
    <submittedName>
        <fullName evidence="1">Uncharacterized protein</fullName>
    </submittedName>
</protein>
<dbReference type="AlphaFoldDB" id="R4SIR3"/>
<evidence type="ECO:0000313" key="1">
    <source>
        <dbReference type="EMBL" id="AGM03509.1"/>
    </source>
</evidence>
<name>R4SIR3_9PSEU</name>
<dbReference type="KEGG" id="aoi:AORI_0920"/>
<dbReference type="HOGENOM" id="CLU_2217487_0_0_11"/>
<organism evidence="1 2">
    <name type="scientific">Amycolatopsis keratiniphila</name>
    <dbReference type="NCBI Taxonomy" id="129921"/>
    <lineage>
        <taxon>Bacteria</taxon>
        <taxon>Bacillati</taxon>
        <taxon>Actinomycetota</taxon>
        <taxon>Actinomycetes</taxon>
        <taxon>Pseudonocardiales</taxon>
        <taxon>Pseudonocardiaceae</taxon>
        <taxon>Amycolatopsis</taxon>
        <taxon>Amycolatopsis japonica group</taxon>
    </lineage>
</organism>
<dbReference type="EMBL" id="CP003410">
    <property type="protein sequence ID" value="AGM03509.1"/>
    <property type="molecule type" value="Genomic_DNA"/>
</dbReference>
<proteinExistence type="predicted"/>
<accession>R4SIR3</accession>
<sequence>MGLTFTCGVLPGVPHGFVTAAGTTRAELDDGALLLGGGSLLDGGRLLDGGLLLDGGSVGVVVVGGGQTISNSTVAVPLAAGRFGPPSHRKLALNLPVLPAAFPRPS</sequence>
<gene>
    <name evidence="1" type="ORF">AORI_0920</name>
</gene>
<keyword evidence="2" id="KW-1185">Reference proteome</keyword>
<dbReference type="Proteomes" id="UP000013968">
    <property type="component" value="Chromosome"/>
</dbReference>